<keyword evidence="2" id="KW-1185">Reference proteome</keyword>
<organism evidence="1 2">
    <name type="scientific">Mammaliicoccus sciuri</name>
    <name type="common">Staphylococcus sciuri</name>
    <dbReference type="NCBI Taxonomy" id="1296"/>
    <lineage>
        <taxon>Bacteria</taxon>
        <taxon>Bacillati</taxon>
        <taxon>Bacillota</taxon>
        <taxon>Bacilli</taxon>
        <taxon>Bacillales</taxon>
        <taxon>Staphylococcaceae</taxon>
        <taxon>Mammaliicoccus</taxon>
    </lineage>
</organism>
<reference evidence="1" key="1">
    <citation type="submission" date="2022-09" db="EMBL/GenBank/DDBJ databases">
        <authorList>
            <person name="De Moura G.S."/>
            <person name="Carvalho E."/>
            <person name="Ramos Sanchez E.M."/>
            <person name="Sellera F.P."/>
            <person name="Marques M.F.S."/>
            <person name="Heinemann M.B."/>
            <person name="De Vliegher S."/>
            <person name="Souza F.N."/>
            <person name="Mota R.A."/>
        </authorList>
    </citation>
    <scope>NUCLEOTIDE SEQUENCE</scope>
    <source>
        <strain evidence="1">BR656</strain>
    </source>
</reference>
<reference evidence="1" key="2">
    <citation type="journal article" date="2023" name="Vet. Microbiol.">
        <title>Emergence of livestock-associated Mammaliicoccus sciuri ST71 co-harbouring mecA and mecC genes in Brazil.</title>
        <authorList>
            <person name="de Moura G.S."/>
            <person name="de Carvalho E."/>
            <person name="Ramos Sanchez E.M."/>
            <person name="Sellera F.P."/>
            <person name="Marques M.F.S."/>
            <person name="Heinemann M.B."/>
            <person name="De Vliegher S."/>
            <person name="Souza F.N."/>
            <person name="Mota R.A."/>
        </authorList>
    </citation>
    <scope>NUCLEOTIDE SEQUENCE</scope>
    <source>
        <strain evidence="1">BR656</strain>
    </source>
</reference>
<name>A0ABT7HWF9_MAMSC</name>
<evidence type="ECO:0000313" key="2">
    <source>
        <dbReference type="Proteomes" id="UP001176210"/>
    </source>
</evidence>
<dbReference type="Proteomes" id="UP001176210">
    <property type="component" value="Unassembled WGS sequence"/>
</dbReference>
<dbReference type="RefSeq" id="WP_285369486.1">
    <property type="nucleotide sequence ID" value="NZ_JAPNQM010000001.1"/>
</dbReference>
<gene>
    <name evidence="1" type="ORF">OWO77_05775</name>
</gene>
<sequence>MAYSVTDRALLTKYNKAYQRVYVQHKQAEIEELYHLNCSTMGIDEAVGLRNKSFNVCDLSIHIIERKERLQRKIEVFKQANEDVDEAFYRLGCVRTIDAILYYQKYGKRKIRGDSHFINKFKRTLAEIQDEREKDEPIEDEEVNELSNEIQGYLDYEFNIEPEVIDWREVYNHLKGKHQYEHHDFKRRKEVI</sequence>
<dbReference type="EMBL" id="JAPNQM010000001">
    <property type="protein sequence ID" value="MDL0116481.1"/>
    <property type="molecule type" value="Genomic_DNA"/>
</dbReference>
<protein>
    <submittedName>
        <fullName evidence="1">Uncharacterized protein</fullName>
    </submittedName>
</protein>
<accession>A0ABT7HWF9</accession>
<comment type="caution">
    <text evidence="1">The sequence shown here is derived from an EMBL/GenBank/DDBJ whole genome shotgun (WGS) entry which is preliminary data.</text>
</comment>
<proteinExistence type="predicted"/>
<evidence type="ECO:0000313" key="1">
    <source>
        <dbReference type="EMBL" id="MDL0116481.1"/>
    </source>
</evidence>